<evidence type="ECO:0000256" key="1">
    <source>
        <dbReference type="SAM" id="MobiDB-lite"/>
    </source>
</evidence>
<feature type="compositionally biased region" description="Low complexity" evidence="1">
    <location>
        <begin position="258"/>
        <end position="271"/>
    </location>
</feature>
<name>A0A8H7M674_9AGAM</name>
<dbReference type="AlphaFoldDB" id="A0A8H7M674"/>
<feature type="compositionally biased region" description="Acidic residues" evidence="1">
    <location>
        <begin position="386"/>
        <end position="398"/>
    </location>
</feature>
<evidence type="ECO:0000313" key="3">
    <source>
        <dbReference type="Proteomes" id="UP000614334"/>
    </source>
</evidence>
<protein>
    <submittedName>
        <fullName evidence="2">Uncharacterized protein</fullName>
    </submittedName>
</protein>
<evidence type="ECO:0000313" key="2">
    <source>
        <dbReference type="EMBL" id="KAF8754202.1"/>
    </source>
</evidence>
<dbReference type="Proteomes" id="UP000614334">
    <property type="component" value="Unassembled WGS sequence"/>
</dbReference>
<proteinExistence type="predicted"/>
<sequence>MDRDISDTRSSKATAPIPCHYHPYSPAQVARSGSARHTRVPPRLRVVPSPQRHLHASLSLTSPLRPQMSQMNPKVCARHEATRLCLPIVYSTISTLSSETLEEFLRILQKGTHPASPVQISETEPEPEPENCVTLSQDDVASVSSAGLESEHNPLASAPAVWDTHAREMSNTPDVAEPQVPMTAPIAPSRSGRTSSCVVRKRTRTRSQSPARHDRWSHPYRRETGSGDKSSKHSRGSSISLEEPPSLIRPSPRRWASKRVSASSSSVFSETDVSEPADLGSSQNEDVDVELASNRGDVDDEELLTRSADTEFGSSTCDDGLKRASVRSRMVCTPASPISRRHTSNPLAHYSPMLFETLAARARANAFSPSHSRSPSPEPVPHISDPLDEDEEDVDADDYQPASVIRMEMPRSSSP</sequence>
<feature type="region of interest" description="Disordered" evidence="1">
    <location>
        <begin position="169"/>
        <end position="320"/>
    </location>
</feature>
<feature type="region of interest" description="Disordered" evidence="1">
    <location>
        <begin position="364"/>
        <end position="415"/>
    </location>
</feature>
<organism evidence="2 3">
    <name type="scientific">Rhizoctonia solani</name>
    <dbReference type="NCBI Taxonomy" id="456999"/>
    <lineage>
        <taxon>Eukaryota</taxon>
        <taxon>Fungi</taxon>
        <taxon>Dikarya</taxon>
        <taxon>Basidiomycota</taxon>
        <taxon>Agaricomycotina</taxon>
        <taxon>Agaricomycetes</taxon>
        <taxon>Cantharellales</taxon>
        <taxon>Ceratobasidiaceae</taxon>
        <taxon>Rhizoctonia</taxon>
    </lineage>
</organism>
<reference evidence="2" key="1">
    <citation type="submission" date="2020-09" db="EMBL/GenBank/DDBJ databases">
        <title>Comparative genome analyses of four rice-infecting Rhizoctonia solani isolates reveal extensive enrichment of homogalacturonan modification genes.</title>
        <authorList>
            <person name="Lee D.-Y."/>
            <person name="Jeon J."/>
            <person name="Kim K.-T."/>
            <person name="Cheong K."/>
            <person name="Song H."/>
            <person name="Choi G."/>
            <person name="Ko J."/>
            <person name="Opiyo S.O."/>
            <person name="Zuo S."/>
            <person name="Madhav S."/>
            <person name="Lee Y.-H."/>
            <person name="Wang G.-L."/>
        </authorList>
    </citation>
    <scope>NUCLEOTIDE SEQUENCE</scope>
    <source>
        <strain evidence="2">AG1-IA B2</strain>
    </source>
</reference>
<accession>A0A8H7M674</accession>
<feature type="compositionally biased region" description="Basic and acidic residues" evidence="1">
    <location>
        <begin position="211"/>
        <end position="231"/>
    </location>
</feature>
<dbReference type="EMBL" id="JACYCF010000011">
    <property type="protein sequence ID" value="KAF8754202.1"/>
    <property type="molecule type" value="Genomic_DNA"/>
</dbReference>
<comment type="caution">
    <text evidence="2">The sequence shown here is derived from an EMBL/GenBank/DDBJ whole genome shotgun (WGS) entry which is preliminary data.</text>
</comment>
<gene>
    <name evidence="2" type="ORF">RHS01_06360</name>
</gene>